<dbReference type="OrthoDB" id="5586934at2759"/>
<evidence type="ECO:0000313" key="3">
    <source>
        <dbReference type="EMBL" id="KAJ8037735.1"/>
    </source>
</evidence>
<keyword evidence="1" id="KW-0812">Transmembrane</keyword>
<protein>
    <submittedName>
        <fullName evidence="3">Uncharacterized protein</fullName>
    </submittedName>
</protein>
<accession>A0A9Q1C3H3</accession>
<feature type="chain" id="PRO_5040448144" evidence="2">
    <location>
        <begin position="23"/>
        <end position="336"/>
    </location>
</feature>
<dbReference type="EMBL" id="JAIZAY010000008">
    <property type="protein sequence ID" value="KAJ8037735.1"/>
    <property type="molecule type" value="Genomic_DNA"/>
</dbReference>
<keyword evidence="1" id="KW-0472">Membrane</keyword>
<dbReference type="PANTHER" id="PTHR33802:SF1">
    <property type="entry name" value="XK-RELATED PROTEIN"/>
    <property type="match status" value="1"/>
</dbReference>
<feature type="transmembrane region" description="Helical" evidence="1">
    <location>
        <begin position="124"/>
        <end position="145"/>
    </location>
</feature>
<feature type="transmembrane region" description="Helical" evidence="1">
    <location>
        <begin position="201"/>
        <end position="222"/>
    </location>
</feature>
<gene>
    <name evidence="3" type="ORF">HOLleu_18628</name>
</gene>
<name>A0A9Q1C3H3_HOLLE</name>
<feature type="transmembrane region" description="Helical" evidence="1">
    <location>
        <begin position="99"/>
        <end position="118"/>
    </location>
</feature>
<feature type="transmembrane region" description="Helical" evidence="1">
    <location>
        <begin position="174"/>
        <end position="195"/>
    </location>
</feature>
<organism evidence="3 4">
    <name type="scientific">Holothuria leucospilota</name>
    <name type="common">Black long sea cucumber</name>
    <name type="synonym">Mertensiothuria leucospilota</name>
    <dbReference type="NCBI Taxonomy" id="206669"/>
    <lineage>
        <taxon>Eukaryota</taxon>
        <taxon>Metazoa</taxon>
        <taxon>Echinodermata</taxon>
        <taxon>Eleutherozoa</taxon>
        <taxon>Echinozoa</taxon>
        <taxon>Holothuroidea</taxon>
        <taxon>Aspidochirotacea</taxon>
        <taxon>Aspidochirotida</taxon>
        <taxon>Holothuriidae</taxon>
        <taxon>Holothuria</taxon>
    </lineage>
</organism>
<dbReference type="AlphaFoldDB" id="A0A9Q1C3H3"/>
<evidence type="ECO:0000256" key="2">
    <source>
        <dbReference type="SAM" id="SignalP"/>
    </source>
</evidence>
<evidence type="ECO:0000313" key="4">
    <source>
        <dbReference type="Proteomes" id="UP001152320"/>
    </source>
</evidence>
<comment type="caution">
    <text evidence="3">The sequence shown here is derived from an EMBL/GenBank/DDBJ whole genome shotgun (WGS) entry which is preliminary data.</text>
</comment>
<keyword evidence="1" id="KW-1133">Transmembrane helix</keyword>
<feature type="transmembrane region" description="Helical" evidence="1">
    <location>
        <begin position="259"/>
        <end position="281"/>
    </location>
</feature>
<feature type="signal peptide" evidence="2">
    <location>
        <begin position="1"/>
        <end position="22"/>
    </location>
</feature>
<dbReference type="PANTHER" id="PTHR33802">
    <property type="entry name" value="SI:CH211-161H7.5-RELATED"/>
    <property type="match status" value="1"/>
</dbReference>
<keyword evidence="2" id="KW-0732">Signal</keyword>
<proteinExistence type="predicted"/>
<feature type="transmembrane region" description="Helical" evidence="1">
    <location>
        <begin position="61"/>
        <end position="79"/>
    </location>
</feature>
<evidence type="ECO:0000256" key="1">
    <source>
        <dbReference type="SAM" id="Phobius"/>
    </source>
</evidence>
<reference evidence="3" key="1">
    <citation type="submission" date="2021-10" db="EMBL/GenBank/DDBJ databases">
        <title>Tropical sea cucumber genome reveals ecological adaptation and Cuvierian tubules defense mechanism.</title>
        <authorList>
            <person name="Chen T."/>
        </authorList>
    </citation>
    <scope>NUCLEOTIDE SEQUENCE</scope>
    <source>
        <strain evidence="3">Nanhai2018</strain>
        <tissue evidence="3">Muscle</tissue>
    </source>
</reference>
<dbReference type="Proteomes" id="UP001152320">
    <property type="component" value="Chromosome 8"/>
</dbReference>
<keyword evidence="4" id="KW-1185">Reference proteome</keyword>
<sequence>MELDPFHLFLIILALLFTLCSAVNCCLAYFSGNASNSWFNHNRQDIANDPEYDTEITPANWVHGIWAVIFIWLVLWLVWHLMTICKRRKDLPHGPVSDILLAEYNLALSLLNVSYFAYDRKKFVGNLMALLLTSAIIIICLTIHIRNALQLRREFFQTYRTNFIWNHVLTQNGLTLFATWTGLEVLPSLAVILISQSDANQNVACGLSLAVFAFMGCVIIIIEYGRYAEHLNYIFTHWCVIIWGLSGSVAGNSDHTSSGVFITLCLFLGLSVLMFIMKVILVIQRYTNIRVPARQATVAHKYPSIQTMRGNNKNVKLRSGLHQTFSQIIDDDDILY</sequence>